<feature type="domain" description="Beta-lactamase-related" evidence="1">
    <location>
        <begin position="6"/>
        <end position="346"/>
    </location>
</feature>
<gene>
    <name evidence="2" type="ORF">SAMN05661093_11244</name>
</gene>
<dbReference type="RefSeq" id="WP_084435111.1">
    <property type="nucleotide sequence ID" value="NZ_FWXV01000033.1"/>
</dbReference>
<name>A0A1W2G0S3_KIBAR</name>
<reference evidence="2 3" key="1">
    <citation type="submission" date="2017-04" db="EMBL/GenBank/DDBJ databases">
        <authorList>
            <person name="Afonso C.L."/>
            <person name="Miller P.J."/>
            <person name="Scott M.A."/>
            <person name="Spackman E."/>
            <person name="Goraichik I."/>
            <person name="Dimitrov K.M."/>
            <person name="Suarez D.L."/>
            <person name="Swayne D.E."/>
        </authorList>
    </citation>
    <scope>NUCLEOTIDE SEQUENCE [LARGE SCALE GENOMIC DNA]</scope>
    <source>
        <strain evidence="2 3">DSM 43828</strain>
    </source>
</reference>
<dbReference type="PANTHER" id="PTHR46825:SF9">
    <property type="entry name" value="BETA-LACTAMASE-RELATED DOMAIN-CONTAINING PROTEIN"/>
    <property type="match status" value="1"/>
</dbReference>
<dbReference type="SUPFAM" id="SSF56601">
    <property type="entry name" value="beta-lactamase/transpeptidase-like"/>
    <property type="match status" value="1"/>
</dbReference>
<dbReference type="OrthoDB" id="9809635at2"/>
<evidence type="ECO:0000259" key="1">
    <source>
        <dbReference type="Pfam" id="PF00144"/>
    </source>
</evidence>
<evidence type="ECO:0000313" key="3">
    <source>
        <dbReference type="Proteomes" id="UP000192674"/>
    </source>
</evidence>
<dbReference type="AlphaFoldDB" id="A0A1W2G0S3"/>
<dbReference type="PANTHER" id="PTHR46825">
    <property type="entry name" value="D-ALANYL-D-ALANINE-CARBOXYPEPTIDASE/ENDOPEPTIDASE AMPH"/>
    <property type="match status" value="1"/>
</dbReference>
<dbReference type="InterPro" id="IPR012338">
    <property type="entry name" value="Beta-lactam/transpept-like"/>
</dbReference>
<accession>A0A1W2G0S3</accession>
<keyword evidence="3" id="KW-1185">Reference proteome</keyword>
<dbReference type="Pfam" id="PF00144">
    <property type="entry name" value="Beta-lactamase"/>
    <property type="match status" value="1"/>
</dbReference>
<dbReference type="InterPro" id="IPR050491">
    <property type="entry name" value="AmpC-like"/>
</dbReference>
<proteinExistence type="predicted"/>
<sequence>MSFTGLDAWVSDRAAANQFSGVVLIRRGDQTVFAGAYGWASRRWPVPNTLATRFDTASITKLFTSVAAMQLVDEGRLDLDEPITEIADLTGTTISPEVTVRHLLTHTSGIADDADKEAGESYEALWVDRPVYAVMRTRDHLPHFAYKPPNFPPGEGCRYCNAGYVLVGLAIEEITGTTYRDQVRNAVFARAGMTASDFYDRREAAPDVAEGWDPIVDTEGRITGWKQNIFSYPPIGSPDGGAHATVDDLVRFLRAVRAGELLSAERTKQFLTPQVLHHKHDAGDVWYGFGLEFTLDRDGSVWNYYKDGGSPGASGIARYYPADDLDVAMLSNAEYGGQDVTREIDRRIRAS</sequence>
<organism evidence="2 3">
    <name type="scientific">Kibdelosporangium aridum</name>
    <dbReference type="NCBI Taxonomy" id="2030"/>
    <lineage>
        <taxon>Bacteria</taxon>
        <taxon>Bacillati</taxon>
        <taxon>Actinomycetota</taxon>
        <taxon>Actinomycetes</taxon>
        <taxon>Pseudonocardiales</taxon>
        <taxon>Pseudonocardiaceae</taxon>
        <taxon>Kibdelosporangium</taxon>
    </lineage>
</organism>
<dbReference type="Gene3D" id="3.40.710.10">
    <property type="entry name" value="DD-peptidase/beta-lactamase superfamily"/>
    <property type="match status" value="1"/>
</dbReference>
<dbReference type="EMBL" id="FWXV01000033">
    <property type="protein sequence ID" value="SMD27634.1"/>
    <property type="molecule type" value="Genomic_DNA"/>
</dbReference>
<evidence type="ECO:0000313" key="2">
    <source>
        <dbReference type="EMBL" id="SMD27634.1"/>
    </source>
</evidence>
<protein>
    <submittedName>
        <fullName evidence="2">CubicO group peptidase, beta-lactamase class C family</fullName>
    </submittedName>
</protein>
<dbReference type="InterPro" id="IPR001466">
    <property type="entry name" value="Beta-lactam-related"/>
</dbReference>
<dbReference type="Proteomes" id="UP000192674">
    <property type="component" value="Unassembled WGS sequence"/>
</dbReference>